<feature type="transmembrane region" description="Helical" evidence="1">
    <location>
        <begin position="84"/>
        <end position="107"/>
    </location>
</feature>
<keyword evidence="1" id="KW-0472">Membrane</keyword>
<protein>
    <submittedName>
        <fullName evidence="2">Uncharacterized protein</fullName>
    </submittedName>
</protein>
<dbReference type="RefSeq" id="WP_122915229.1">
    <property type="nucleotide sequence ID" value="NZ_RHHT01000062.1"/>
</dbReference>
<keyword evidence="1" id="KW-0812">Transmembrane</keyword>
<reference evidence="2 3" key="1">
    <citation type="submission" date="2018-10" db="EMBL/GenBank/DDBJ databases">
        <title>Phylogenomics of Brevibacillus.</title>
        <authorList>
            <person name="Dunlap C."/>
        </authorList>
    </citation>
    <scope>NUCLEOTIDE SEQUENCE [LARGE SCALE GENOMIC DNA]</scope>
    <source>
        <strain evidence="2 3">JCM 15085</strain>
    </source>
</reference>
<organism evidence="2 3">
    <name type="scientific">Brevibacillus panacihumi</name>
    <dbReference type="NCBI Taxonomy" id="497735"/>
    <lineage>
        <taxon>Bacteria</taxon>
        <taxon>Bacillati</taxon>
        <taxon>Bacillota</taxon>
        <taxon>Bacilli</taxon>
        <taxon>Bacillales</taxon>
        <taxon>Paenibacillaceae</taxon>
        <taxon>Brevibacillus</taxon>
    </lineage>
</organism>
<feature type="transmembrane region" description="Helical" evidence="1">
    <location>
        <begin position="42"/>
        <end position="64"/>
    </location>
</feature>
<proteinExistence type="predicted"/>
<accession>A0A3M8C8Y0</accession>
<dbReference type="AlphaFoldDB" id="A0A3M8C8Y0"/>
<evidence type="ECO:0000256" key="1">
    <source>
        <dbReference type="SAM" id="Phobius"/>
    </source>
</evidence>
<name>A0A3M8C8Y0_9BACL</name>
<evidence type="ECO:0000313" key="3">
    <source>
        <dbReference type="Proteomes" id="UP000281915"/>
    </source>
</evidence>
<dbReference type="Proteomes" id="UP000281915">
    <property type="component" value="Unassembled WGS sequence"/>
</dbReference>
<evidence type="ECO:0000313" key="2">
    <source>
        <dbReference type="EMBL" id="RNB72164.1"/>
    </source>
</evidence>
<gene>
    <name evidence="2" type="ORF">EDM58_21915</name>
</gene>
<feature type="transmembrane region" description="Helical" evidence="1">
    <location>
        <begin position="6"/>
        <end position="30"/>
    </location>
</feature>
<comment type="caution">
    <text evidence="2">The sequence shown here is derived from an EMBL/GenBank/DDBJ whole genome shotgun (WGS) entry which is preliminary data.</text>
</comment>
<dbReference type="EMBL" id="RHHT01000062">
    <property type="protein sequence ID" value="RNB72164.1"/>
    <property type="molecule type" value="Genomic_DNA"/>
</dbReference>
<sequence length="233" mass="26468">MESLLGTIVFFLPGFLAYFWLQSFGITPVTKHSSGELTAISALLWLPVSFITLLIYNLGVWVSSKMSEMKYIWEVADLSKVSGNFVFLFSFLVLSTLVSFLLSWLWAKYGQERLQKVINKIRISRKVAPFSDAPSVWDEVFVKYGGKVVEIGKIGDEKGYLIGSVRKASRPLEPERNLYLDDVEFFTMIVKDYKVPVSHVFFDTKSGSYVKIFDGEAIKKAQEKYYADNGITS</sequence>
<keyword evidence="1" id="KW-1133">Transmembrane helix</keyword>